<proteinExistence type="predicted"/>
<keyword evidence="7" id="KW-0677">Repeat</keyword>
<evidence type="ECO:0000256" key="8">
    <source>
        <dbReference type="ARBA" id="ARBA00022989"/>
    </source>
</evidence>
<keyword evidence="5" id="KW-0812">Transmembrane</keyword>
<feature type="signal peptide" evidence="13">
    <location>
        <begin position="1"/>
        <end position="27"/>
    </location>
</feature>
<reference evidence="14" key="1">
    <citation type="submission" date="2018-11" db="EMBL/GenBank/DDBJ databases">
        <authorList>
            <consortium name="Pathogen Informatics"/>
        </authorList>
    </citation>
    <scope>NUCLEOTIDE SEQUENCE</scope>
</reference>
<dbReference type="InterPro" id="IPR001611">
    <property type="entry name" value="Leu-rich_rpt"/>
</dbReference>
<evidence type="ECO:0000256" key="10">
    <source>
        <dbReference type="ARBA" id="ARBA00023136"/>
    </source>
</evidence>
<dbReference type="EMBL" id="CAAALY010026281">
    <property type="protein sequence ID" value="VEL15883.1"/>
    <property type="molecule type" value="Genomic_DNA"/>
</dbReference>
<accession>A0A448WN60</accession>
<dbReference type="OrthoDB" id="1055097at2759"/>
<name>A0A448WN60_9PLAT</name>
<dbReference type="GO" id="GO:0005886">
    <property type="term" value="C:plasma membrane"/>
    <property type="evidence" value="ECO:0007669"/>
    <property type="project" value="UniProtKB-SubCell"/>
</dbReference>
<evidence type="ECO:0000256" key="13">
    <source>
        <dbReference type="SAM" id="SignalP"/>
    </source>
</evidence>
<dbReference type="PANTHER" id="PTHR46473:SF10">
    <property type="entry name" value="LD45603P-RELATED"/>
    <property type="match status" value="1"/>
</dbReference>
<evidence type="ECO:0000256" key="3">
    <source>
        <dbReference type="ARBA" id="ARBA00022475"/>
    </source>
</evidence>
<evidence type="ECO:0000256" key="7">
    <source>
        <dbReference type="ARBA" id="ARBA00022737"/>
    </source>
</evidence>
<dbReference type="InterPro" id="IPR032675">
    <property type="entry name" value="LRR_dom_sf"/>
</dbReference>
<dbReference type="AlphaFoldDB" id="A0A448WN60"/>
<dbReference type="Proteomes" id="UP000784294">
    <property type="component" value="Unassembled WGS sequence"/>
</dbReference>
<keyword evidence="3" id="KW-1003">Cell membrane</keyword>
<keyword evidence="10" id="KW-0472">Membrane</keyword>
<evidence type="ECO:0000256" key="12">
    <source>
        <dbReference type="ARBA" id="ARBA00023303"/>
    </source>
</evidence>
<keyword evidence="15" id="KW-1185">Reference proteome</keyword>
<protein>
    <recommendedName>
        <fullName evidence="16">LRRCT domain-containing protein</fullName>
    </recommendedName>
</protein>
<keyword evidence="2" id="KW-0813">Transport</keyword>
<comment type="subcellular location">
    <subcellularLocation>
        <location evidence="1">Cell membrane</location>
        <topology evidence="1">Single-pass membrane protein</topology>
    </subcellularLocation>
</comment>
<evidence type="ECO:0000256" key="4">
    <source>
        <dbReference type="ARBA" id="ARBA00022614"/>
    </source>
</evidence>
<comment type="caution">
    <text evidence="14">The sequence shown here is derived from an EMBL/GenBank/DDBJ whole genome shotgun (WGS) entry which is preliminary data.</text>
</comment>
<organism evidence="14 15">
    <name type="scientific">Protopolystoma xenopodis</name>
    <dbReference type="NCBI Taxonomy" id="117903"/>
    <lineage>
        <taxon>Eukaryota</taxon>
        <taxon>Metazoa</taxon>
        <taxon>Spiralia</taxon>
        <taxon>Lophotrochozoa</taxon>
        <taxon>Platyhelminthes</taxon>
        <taxon>Monogenea</taxon>
        <taxon>Polyopisthocotylea</taxon>
        <taxon>Polystomatidea</taxon>
        <taxon>Polystomatidae</taxon>
        <taxon>Protopolystoma</taxon>
    </lineage>
</organism>
<dbReference type="SMART" id="SM00369">
    <property type="entry name" value="LRR_TYP"/>
    <property type="match status" value="5"/>
</dbReference>
<evidence type="ECO:0000256" key="6">
    <source>
        <dbReference type="ARBA" id="ARBA00022729"/>
    </source>
</evidence>
<evidence type="ECO:0000256" key="1">
    <source>
        <dbReference type="ARBA" id="ARBA00004162"/>
    </source>
</evidence>
<dbReference type="GO" id="GO:0034220">
    <property type="term" value="P:monoatomic ion transmembrane transport"/>
    <property type="evidence" value="ECO:0007669"/>
    <property type="project" value="UniProtKB-KW"/>
</dbReference>
<evidence type="ECO:0000313" key="14">
    <source>
        <dbReference type="EMBL" id="VEL15883.1"/>
    </source>
</evidence>
<evidence type="ECO:0000256" key="5">
    <source>
        <dbReference type="ARBA" id="ARBA00022692"/>
    </source>
</evidence>
<keyword evidence="9" id="KW-0406">Ion transport</keyword>
<evidence type="ECO:0000313" key="15">
    <source>
        <dbReference type="Proteomes" id="UP000784294"/>
    </source>
</evidence>
<dbReference type="PANTHER" id="PTHR46473">
    <property type="entry name" value="GH08155P"/>
    <property type="match status" value="1"/>
</dbReference>
<sequence>MALLGLLVLLQLRLFVCIFCLQHGLQARAVEHLPAPGCRCFNVSAADASEGPDRAGLVCECAGWQKAAGSWSDAFAWASLRQACTDTPTALLDLRLVDLPSGVDRPGRLPEAGCDWSRRLVNLSVTGGLTGLEAAGFAGLARLRRLSLSRHARLTDYGEAVFAGLAGLVELAAVGNPVRSLAKTTLRGLAGLEEVVFSANRLGFLPAGVFAEACCAGLRRLRLDGNLLTVLEADLLTGLSRLEELDLRGNPIQRMDTGLFAPCRDSLVRLRVSHDDRLAFGGFPRLADGLLRDLRRLRLLQLDELKLTHFGPDDLVGLVSLE</sequence>
<feature type="chain" id="PRO_5019172048" description="LRRCT domain-containing protein" evidence="13">
    <location>
        <begin position="28"/>
        <end position="322"/>
    </location>
</feature>
<evidence type="ECO:0000256" key="9">
    <source>
        <dbReference type="ARBA" id="ARBA00023065"/>
    </source>
</evidence>
<keyword evidence="4" id="KW-0433">Leucine-rich repeat</keyword>
<feature type="non-terminal residue" evidence="14">
    <location>
        <position position="322"/>
    </location>
</feature>
<dbReference type="Pfam" id="PF13855">
    <property type="entry name" value="LRR_8"/>
    <property type="match status" value="1"/>
</dbReference>
<evidence type="ECO:0000256" key="11">
    <source>
        <dbReference type="ARBA" id="ARBA00023157"/>
    </source>
</evidence>
<keyword evidence="6 13" id="KW-0732">Signal</keyword>
<dbReference type="Gene3D" id="3.80.10.10">
    <property type="entry name" value="Ribonuclease Inhibitor"/>
    <property type="match status" value="1"/>
</dbReference>
<gene>
    <name evidence="14" type="ORF">PXEA_LOCUS9323</name>
</gene>
<evidence type="ECO:0008006" key="16">
    <source>
        <dbReference type="Google" id="ProtNLM"/>
    </source>
</evidence>
<dbReference type="InterPro" id="IPR003591">
    <property type="entry name" value="Leu-rich_rpt_typical-subtyp"/>
</dbReference>
<dbReference type="InterPro" id="IPR051432">
    <property type="entry name" value="KCNMA1_auxiliary"/>
</dbReference>
<dbReference type="SUPFAM" id="SSF52058">
    <property type="entry name" value="L domain-like"/>
    <property type="match status" value="1"/>
</dbReference>
<keyword evidence="12" id="KW-0407">Ion channel</keyword>
<evidence type="ECO:0000256" key="2">
    <source>
        <dbReference type="ARBA" id="ARBA00022448"/>
    </source>
</evidence>
<keyword evidence="11" id="KW-1015">Disulfide bond</keyword>
<keyword evidence="8" id="KW-1133">Transmembrane helix</keyword>